<name>A0ABQ0C658_9PROT</name>
<dbReference type="InterPro" id="IPR012000">
    <property type="entry name" value="Thiamin_PyroP_enz_cen_dom"/>
</dbReference>
<evidence type="ECO:0000313" key="8">
    <source>
        <dbReference type="Proteomes" id="UP001628193"/>
    </source>
</evidence>
<keyword evidence="7" id="KW-0808">Transferase</keyword>
<dbReference type="CDD" id="cd07035">
    <property type="entry name" value="TPP_PYR_POX_like"/>
    <property type="match status" value="1"/>
</dbReference>
<dbReference type="PANTHER" id="PTHR18968:SF129">
    <property type="entry name" value="ACETOLACTATE SYNTHASE"/>
    <property type="match status" value="1"/>
</dbReference>
<dbReference type="Gene3D" id="3.40.50.1220">
    <property type="entry name" value="TPP-binding domain"/>
    <property type="match status" value="1"/>
</dbReference>
<dbReference type="Proteomes" id="UP001628193">
    <property type="component" value="Unassembled WGS sequence"/>
</dbReference>
<sequence length="582" mass="63095">MMLPSMHENLVTTMDTTLAPSSRSEGFKAADLFVKCLEAEGVERIFGVPGEENLDLLEAIRASSIELVLTRHEQAAAFMAATFGRLTGKAGVVLATLGPGATNLITGVAYAQLGGMPLVAITGQKPIKKSKQGRFQIIDVVGTMRPITKMAEQIPSADKIPSLVREAFKRAEEERPGATHLELPEDIAREFTEAMPLRKIHSRRAAPDPDALMTAAERIATARRPLLLIAAGANRKRVSKSLTAFVEKTGIPFVSTQMGKGVVDENRAGYLGTAALTDGDYLHCAIEWADLIIAVGHDVTEKPPAIMGHGGSAAVIHINFTPAQIDDVYFPELEVVGDIARGFDALTRLLVPSPDWDFSYFLQVGEEHARHVLDRAQAENYPLLPQRIVADLRRAMPEDGILALDNGMYKLWIARNYPARRHNTVLLDNALASMGTGLPSAIAAKMVHPGRKVVSVCGDGGFMMNSQEMETAVRLGMDLVVVILRDDAYGMIRWKQESMGLPDYGLTFTNPDFVLYAQSYGARGHRVGNADELLPLLLGCLNAGGVHLIDVPVDYTENVRVLTEELQAKTCLLPRGDTGGSA</sequence>
<evidence type="ECO:0000259" key="4">
    <source>
        <dbReference type="Pfam" id="PF00205"/>
    </source>
</evidence>
<evidence type="ECO:0000313" key="7">
    <source>
        <dbReference type="EMBL" id="GAB0056377.1"/>
    </source>
</evidence>
<evidence type="ECO:0000256" key="1">
    <source>
        <dbReference type="ARBA" id="ARBA00007812"/>
    </source>
</evidence>
<keyword evidence="2 3" id="KW-0786">Thiamine pyrophosphate</keyword>
<reference evidence="7 8" key="1">
    <citation type="submission" date="2024-05" db="EMBL/GenBank/DDBJ databases">
        <authorList>
            <consortium name="Candidatus Magnetaquicoccaceae bacterium FCR-1 genome sequencing consortium"/>
            <person name="Shimoshige H."/>
            <person name="Shimamura S."/>
            <person name="Taoka A."/>
            <person name="Kobayashi H."/>
            <person name="Maekawa T."/>
        </authorList>
    </citation>
    <scope>NUCLEOTIDE SEQUENCE [LARGE SCALE GENOMIC DNA]</scope>
    <source>
        <strain evidence="7 8">FCR-1</strain>
    </source>
</reference>
<evidence type="ECO:0000259" key="5">
    <source>
        <dbReference type="Pfam" id="PF02775"/>
    </source>
</evidence>
<proteinExistence type="inferred from homology"/>
<dbReference type="CDD" id="cd02010">
    <property type="entry name" value="TPP_ALS"/>
    <property type="match status" value="1"/>
</dbReference>
<dbReference type="Pfam" id="PF02775">
    <property type="entry name" value="TPP_enzyme_C"/>
    <property type="match status" value="1"/>
</dbReference>
<dbReference type="PANTHER" id="PTHR18968">
    <property type="entry name" value="THIAMINE PYROPHOSPHATE ENZYMES"/>
    <property type="match status" value="1"/>
</dbReference>
<dbReference type="SUPFAM" id="SSF52467">
    <property type="entry name" value="DHS-like NAD/FAD-binding domain"/>
    <property type="match status" value="1"/>
</dbReference>
<evidence type="ECO:0000256" key="3">
    <source>
        <dbReference type="RuleBase" id="RU362132"/>
    </source>
</evidence>
<accession>A0ABQ0C658</accession>
<dbReference type="EC" id="2.2.1.6" evidence="7"/>
<evidence type="ECO:0000259" key="6">
    <source>
        <dbReference type="Pfam" id="PF02776"/>
    </source>
</evidence>
<dbReference type="Gene3D" id="3.40.50.970">
    <property type="match status" value="2"/>
</dbReference>
<comment type="caution">
    <text evidence="7">The sequence shown here is derived from an EMBL/GenBank/DDBJ whole genome shotgun (WGS) entry which is preliminary data.</text>
</comment>
<comment type="similarity">
    <text evidence="1 3">Belongs to the TPP enzyme family.</text>
</comment>
<feature type="domain" description="Thiamine pyrophosphate enzyme TPP-binding" evidence="5">
    <location>
        <begin position="405"/>
        <end position="551"/>
    </location>
</feature>
<dbReference type="InterPro" id="IPR000399">
    <property type="entry name" value="TPP-bd_CS"/>
</dbReference>
<dbReference type="SUPFAM" id="SSF52518">
    <property type="entry name" value="Thiamin diphosphate-binding fold (THDP-binding)"/>
    <property type="match status" value="2"/>
</dbReference>
<protein>
    <submittedName>
        <fullName evidence="7">Acetolactate synthase I, large subunit IlvB</fullName>
        <ecNumber evidence="7">2.2.1.6</ecNumber>
    </submittedName>
</protein>
<keyword evidence="8" id="KW-1185">Reference proteome</keyword>
<feature type="domain" description="Thiamine pyrophosphate enzyme N-terminal TPP-binding" evidence="6">
    <location>
        <begin position="28"/>
        <end position="140"/>
    </location>
</feature>
<dbReference type="NCBIfam" id="NF006187">
    <property type="entry name" value="PRK08322.1"/>
    <property type="match status" value="1"/>
</dbReference>
<dbReference type="GO" id="GO:0003984">
    <property type="term" value="F:acetolactate synthase activity"/>
    <property type="evidence" value="ECO:0007669"/>
    <property type="project" value="UniProtKB-EC"/>
</dbReference>
<feature type="domain" description="Thiamine pyrophosphate enzyme central" evidence="4">
    <location>
        <begin position="214"/>
        <end position="345"/>
    </location>
</feature>
<dbReference type="InterPro" id="IPR045229">
    <property type="entry name" value="TPP_enz"/>
</dbReference>
<gene>
    <name evidence="7" type="primary">ilvB</name>
    <name evidence="7" type="ORF">SIID45300_00683</name>
</gene>
<dbReference type="Pfam" id="PF02776">
    <property type="entry name" value="TPP_enzyme_N"/>
    <property type="match status" value="1"/>
</dbReference>
<evidence type="ECO:0000256" key="2">
    <source>
        <dbReference type="ARBA" id="ARBA00023052"/>
    </source>
</evidence>
<dbReference type="Pfam" id="PF00205">
    <property type="entry name" value="TPP_enzyme_M"/>
    <property type="match status" value="1"/>
</dbReference>
<dbReference type="InterPro" id="IPR029061">
    <property type="entry name" value="THDP-binding"/>
</dbReference>
<dbReference type="InterPro" id="IPR012001">
    <property type="entry name" value="Thiamin_PyroP_enz_TPP-bd_dom"/>
</dbReference>
<reference evidence="7 8" key="2">
    <citation type="submission" date="2024-09" db="EMBL/GenBank/DDBJ databases">
        <title>Draft genome sequence of Candidatus Magnetaquicoccaceae bacterium FCR-1.</title>
        <authorList>
            <person name="Shimoshige H."/>
            <person name="Shimamura S."/>
            <person name="Taoka A."/>
            <person name="Kobayashi H."/>
            <person name="Maekawa T."/>
        </authorList>
    </citation>
    <scope>NUCLEOTIDE SEQUENCE [LARGE SCALE GENOMIC DNA]</scope>
    <source>
        <strain evidence="7 8">FCR-1</strain>
    </source>
</reference>
<dbReference type="PROSITE" id="PS00187">
    <property type="entry name" value="TPP_ENZYMES"/>
    <property type="match status" value="1"/>
</dbReference>
<organism evidence="7 8">
    <name type="scientific">Candidatus Magnetaquiglobus chichijimensis</name>
    <dbReference type="NCBI Taxonomy" id="3141448"/>
    <lineage>
        <taxon>Bacteria</taxon>
        <taxon>Pseudomonadati</taxon>
        <taxon>Pseudomonadota</taxon>
        <taxon>Magnetococcia</taxon>
        <taxon>Magnetococcales</taxon>
        <taxon>Candidatus Magnetaquicoccaceae</taxon>
        <taxon>Candidatus Magnetaquiglobus</taxon>
    </lineage>
</organism>
<dbReference type="InterPro" id="IPR011766">
    <property type="entry name" value="TPP_enzyme_TPP-bd"/>
</dbReference>
<dbReference type="InterPro" id="IPR029035">
    <property type="entry name" value="DHS-like_NAD/FAD-binding_dom"/>
</dbReference>
<dbReference type="EMBL" id="BAAFGK010000002">
    <property type="protein sequence ID" value="GAB0056377.1"/>
    <property type="molecule type" value="Genomic_DNA"/>
</dbReference>